<evidence type="ECO:0000313" key="3">
    <source>
        <dbReference type="Proteomes" id="UP000248054"/>
    </source>
</evidence>
<name>A0A2V4X0C0_9FLAO</name>
<evidence type="ECO:0000313" key="2">
    <source>
        <dbReference type="EMBL" id="PYE83118.1"/>
    </source>
</evidence>
<reference evidence="2 3" key="1">
    <citation type="submission" date="2018-06" db="EMBL/GenBank/DDBJ databases">
        <title>Genomic Encyclopedia of Type Strains, Phase III (KMG-III): the genomes of soil and plant-associated and newly described type strains.</title>
        <authorList>
            <person name="Whitman W."/>
        </authorList>
    </citation>
    <scope>NUCLEOTIDE SEQUENCE [LARGE SCALE GENOMIC DNA]</scope>
    <source>
        <strain evidence="2 3">CECT 7945</strain>
    </source>
</reference>
<comment type="caution">
    <text evidence="2">The sequence shown here is derived from an EMBL/GenBank/DDBJ whole genome shotgun (WGS) entry which is preliminary data.</text>
</comment>
<keyword evidence="1" id="KW-0732">Signal</keyword>
<feature type="chain" id="PRO_5015973241" description="Outer membrane protein with beta-barrel domain" evidence="1">
    <location>
        <begin position="19"/>
        <end position="177"/>
    </location>
</feature>
<feature type="signal peptide" evidence="1">
    <location>
        <begin position="1"/>
        <end position="18"/>
    </location>
</feature>
<gene>
    <name evidence="2" type="ORF">DFQ11_101549</name>
</gene>
<proteinExistence type="predicted"/>
<sequence>MRTLFFFLVVATSVSLNAQITKGNWLIGGNGEFTSQSFEFDNGSSSKREYLTIKPNVGYFLKDKFAVGSSLRYENFDSFNIYGVGVFTRYYFLNLEKQFNLFVQLHYDFTHTVSDVNSIDDNALNSSFYGIRLGQVIFFNNVVGMEFSLVYEKGNLQDSNSDSFKAVLGFQIHLSKN</sequence>
<evidence type="ECO:0008006" key="4">
    <source>
        <dbReference type="Google" id="ProtNLM"/>
    </source>
</evidence>
<protein>
    <recommendedName>
        <fullName evidence="4">Outer membrane protein with beta-barrel domain</fullName>
    </recommendedName>
</protein>
<dbReference type="RefSeq" id="WP_110474067.1">
    <property type="nucleotide sequence ID" value="NZ_BMWQ01000001.1"/>
</dbReference>
<dbReference type="InterPro" id="IPR011250">
    <property type="entry name" value="OMP/PagP_B-barrel"/>
</dbReference>
<evidence type="ECO:0000256" key="1">
    <source>
        <dbReference type="SAM" id="SignalP"/>
    </source>
</evidence>
<dbReference type="SUPFAM" id="SSF56925">
    <property type="entry name" value="OMPA-like"/>
    <property type="match status" value="1"/>
</dbReference>
<dbReference type="OrthoDB" id="945117at2"/>
<keyword evidence="3" id="KW-1185">Reference proteome</keyword>
<dbReference type="EMBL" id="QJTD01000001">
    <property type="protein sequence ID" value="PYE83118.1"/>
    <property type="molecule type" value="Genomic_DNA"/>
</dbReference>
<dbReference type="Proteomes" id="UP000248054">
    <property type="component" value="Unassembled WGS sequence"/>
</dbReference>
<accession>A0A2V4X0C0</accession>
<organism evidence="2 3">
    <name type="scientific">Winogradskyella epiphytica</name>
    <dbReference type="NCBI Taxonomy" id="262005"/>
    <lineage>
        <taxon>Bacteria</taxon>
        <taxon>Pseudomonadati</taxon>
        <taxon>Bacteroidota</taxon>
        <taxon>Flavobacteriia</taxon>
        <taxon>Flavobacteriales</taxon>
        <taxon>Flavobacteriaceae</taxon>
        <taxon>Winogradskyella</taxon>
    </lineage>
</organism>
<dbReference type="AlphaFoldDB" id="A0A2V4X0C0"/>
<dbReference type="Gene3D" id="2.40.160.20">
    <property type="match status" value="1"/>
</dbReference>